<evidence type="ECO:0000313" key="2">
    <source>
        <dbReference type="Proteomes" id="UP000298653"/>
    </source>
</evidence>
<gene>
    <name evidence="1" type="ORF">AR1Y2_0986</name>
</gene>
<protein>
    <submittedName>
        <fullName evidence="1">Uncharacterized protein</fullName>
    </submittedName>
</protein>
<dbReference type="AlphaFoldDB" id="A0A4V1EG09"/>
<evidence type="ECO:0000313" key="1">
    <source>
        <dbReference type="EMBL" id="QCP34440.1"/>
    </source>
</evidence>
<dbReference type="KEGG" id="arf:AR1Y2_0986"/>
<name>A0A4V1EG09_9FIRM</name>
<organism evidence="1 2">
    <name type="scientific">Anaerostipes rhamnosivorans</name>
    <dbReference type="NCBI Taxonomy" id="1229621"/>
    <lineage>
        <taxon>Bacteria</taxon>
        <taxon>Bacillati</taxon>
        <taxon>Bacillota</taxon>
        <taxon>Clostridia</taxon>
        <taxon>Lachnospirales</taxon>
        <taxon>Lachnospiraceae</taxon>
        <taxon>Anaerostipes</taxon>
    </lineage>
</organism>
<dbReference type="RefSeq" id="WP_282432136.1">
    <property type="nucleotide sequence ID" value="NZ_CP040058.1"/>
</dbReference>
<proteinExistence type="predicted"/>
<keyword evidence="2" id="KW-1185">Reference proteome</keyword>
<sequence length="43" mass="5006">MGRFTKRYVPEMVSHDIPLEKAVEYMKVLEDFQYAGWSAVLGL</sequence>
<reference evidence="1 2" key="1">
    <citation type="submission" date="2019-05" db="EMBL/GenBank/DDBJ databases">
        <title>Complete genome sequencing of Anaerostipes rhamnosivorans.</title>
        <authorList>
            <person name="Bui T.P.N."/>
            <person name="de Vos W.M."/>
        </authorList>
    </citation>
    <scope>NUCLEOTIDE SEQUENCE [LARGE SCALE GENOMIC DNA]</scope>
    <source>
        <strain evidence="1 2">1y2</strain>
    </source>
</reference>
<dbReference type="Proteomes" id="UP000298653">
    <property type="component" value="Chromosome"/>
</dbReference>
<accession>A0A4V1EG09</accession>
<dbReference type="EMBL" id="CP040058">
    <property type="protein sequence ID" value="QCP34440.1"/>
    <property type="molecule type" value="Genomic_DNA"/>
</dbReference>